<feature type="non-terminal residue" evidence="11">
    <location>
        <position position="119"/>
    </location>
</feature>
<dbReference type="GO" id="GO:0006419">
    <property type="term" value="P:alanyl-tRNA aminoacylation"/>
    <property type="evidence" value="ECO:0007669"/>
    <property type="project" value="InterPro"/>
</dbReference>
<keyword evidence="6" id="KW-0067">ATP-binding</keyword>
<dbReference type="PANTHER" id="PTHR11777:SF9">
    <property type="entry name" value="ALANINE--TRNA LIGASE, CYTOPLASMIC"/>
    <property type="match status" value="1"/>
</dbReference>
<keyword evidence="9" id="KW-0030">Aminoacyl-tRNA synthetase</keyword>
<dbReference type="Gene3D" id="3.30.930.10">
    <property type="entry name" value="Bira Bifunctional Protein, Domain 2"/>
    <property type="match status" value="1"/>
</dbReference>
<keyword evidence="4 11" id="KW-0436">Ligase</keyword>
<reference evidence="11 12" key="1">
    <citation type="submission" date="2019-11" db="EMBL/GenBank/DDBJ databases">
        <title>Growth characteristics of pneumococcus vary with the chemical composition of the capsule and with environmental conditions.</title>
        <authorList>
            <person name="Tothpal A."/>
            <person name="Desobry K."/>
            <person name="Joshi S."/>
            <person name="Wyllie A.L."/>
            <person name="Weinberger D.M."/>
        </authorList>
    </citation>
    <scope>NUCLEOTIDE SEQUENCE [LARGE SCALE GENOMIC DNA]</scope>
    <source>
        <strain evidence="12">pnumococcus19F</strain>
    </source>
</reference>
<keyword evidence="8" id="KW-0648">Protein biosynthesis</keyword>
<organism evidence="11 12">
    <name type="scientific">Streptococcus pneumoniae</name>
    <dbReference type="NCBI Taxonomy" id="1313"/>
    <lineage>
        <taxon>Bacteria</taxon>
        <taxon>Bacillati</taxon>
        <taxon>Bacillota</taxon>
        <taxon>Bacilli</taxon>
        <taxon>Lactobacillales</taxon>
        <taxon>Streptococcaceae</taxon>
        <taxon>Streptococcus</taxon>
    </lineage>
</organism>
<evidence type="ECO:0000256" key="7">
    <source>
        <dbReference type="ARBA" id="ARBA00022884"/>
    </source>
</evidence>
<dbReference type="EC" id="6.1.1.7" evidence="2"/>
<keyword evidence="5" id="KW-0547">Nucleotide-binding</keyword>
<proteinExistence type="inferred from homology"/>
<dbReference type="PROSITE" id="PS50860">
    <property type="entry name" value="AA_TRNA_LIGASE_II_ALA"/>
    <property type="match status" value="1"/>
</dbReference>
<evidence type="ECO:0000259" key="10">
    <source>
        <dbReference type="PROSITE" id="PS50860"/>
    </source>
</evidence>
<dbReference type="EMBL" id="WNHQ01000743">
    <property type="protein sequence ID" value="MTV73964.1"/>
    <property type="molecule type" value="Genomic_DNA"/>
</dbReference>
<dbReference type="InterPro" id="IPR045864">
    <property type="entry name" value="aa-tRNA-synth_II/BPL/LPL"/>
</dbReference>
<dbReference type="Pfam" id="PF01411">
    <property type="entry name" value="tRNA-synt_2c"/>
    <property type="match status" value="1"/>
</dbReference>
<name>A0A6G2DBP0_STREE</name>
<dbReference type="GO" id="GO:0005829">
    <property type="term" value="C:cytosol"/>
    <property type="evidence" value="ECO:0007669"/>
    <property type="project" value="TreeGrafter"/>
</dbReference>
<dbReference type="PANTHER" id="PTHR11777">
    <property type="entry name" value="ALANYL-TRNA SYNTHETASE"/>
    <property type="match status" value="1"/>
</dbReference>
<evidence type="ECO:0000313" key="11">
    <source>
        <dbReference type="EMBL" id="MTV73964.1"/>
    </source>
</evidence>
<comment type="caution">
    <text evidence="11">The sequence shown here is derived from an EMBL/GenBank/DDBJ whole genome shotgun (WGS) entry which is preliminary data.</text>
</comment>
<keyword evidence="3" id="KW-0820">tRNA-binding</keyword>
<dbReference type="GO" id="GO:0005524">
    <property type="term" value="F:ATP binding"/>
    <property type="evidence" value="ECO:0007669"/>
    <property type="project" value="UniProtKB-KW"/>
</dbReference>
<dbReference type="GO" id="GO:0140096">
    <property type="term" value="F:catalytic activity, acting on a protein"/>
    <property type="evidence" value="ECO:0007669"/>
    <property type="project" value="UniProtKB-ARBA"/>
</dbReference>
<dbReference type="InterPro" id="IPR050058">
    <property type="entry name" value="Ala-tRNA_ligase"/>
</dbReference>
<gene>
    <name evidence="11" type="primary">alaS</name>
    <name evidence="11" type="ORF">GM540_08220</name>
</gene>
<dbReference type="GO" id="GO:0016740">
    <property type="term" value="F:transferase activity"/>
    <property type="evidence" value="ECO:0007669"/>
    <property type="project" value="UniProtKB-ARBA"/>
</dbReference>
<evidence type="ECO:0000256" key="8">
    <source>
        <dbReference type="ARBA" id="ARBA00022917"/>
    </source>
</evidence>
<comment type="similarity">
    <text evidence="1">Belongs to the class-II aminoacyl-tRNA synthetase family.</text>
</comment>
<evidence type="ECO:0000256" key="6">
    <source>
        <dbReference type="ARBA" id="ARBA00022840"/>
    </source>
</evidence>
<evidence type="ECO:0000256" key="2">
    <source>
        <dbReference type="ARBA" id="ARBA00013168"/>
    </source>
</evidence>
<evidence type="ECO:0000256" key="4">
    <source>
        <dbReference type="ARBA" id="ARBA00022598"/>
    </source>
</evidence>
<evidence type="ECO:0000256" key="3">
    <source>
        <dbReference type="ARBA" id="ARBA00022555"/>
    </source>
</evidence>
<dbReference type="GO" id="GO:0004813">
    <property type="term" value="F:alanine-tRNA ligase activity"/>
    <property type="evidence" value="ECO:0007669"/>
    <property type="project" value="UniProtKB-EC"/>
</dbReference>
<dbReference type="AlphaFoldDB" id="A0A6G2DBP0"/>
<dbReference type="SUPFAM" id="SSF55681">
    <property type="entry name" value="Class II aaRS and biotin synthetases"/>
    <property type="match status" value="1"/>
</dbReference>
<dbReference type="InterPro" id="IPR018164">
    <property type="entry name" value="Ala-tRNA-synth_IIc_N"/>
</dbReference>
<protein>
    <recommendedName>
        <fullName evidence="2">alanine--tRNA ligase</fullName>
        <ecNumber evidence="2">6.1.1.7</ecNumber>
    </recommendedName>
</protein>
<evidence type="ECO:0000256" key="5">
    <source>
        <dbReference type="ARBA" id="ARBA00022741"/>
    </source>
</evidence>
<dbReference type="GO" id="GO:0002161">
    <property type="term" value="F:aminoacyl-tRNA deacylase activity"/>
    <property type="evidence" value="ECO:0007669"/>
    <property type="project" value="TreeGrafter"/>
</dbReference>
<dbReference type="InterPro" id="IPR018165">
    <property type="entry name" value="Ala-tRNA-synth_IIc_core"/>
</dbReference>
<evidence type="ECO:0000313" key="12">
    <source>
        <dbReference type="Proteomes" id="UP000483094"/>
    </source>
</evidence>
<feature type="domain" description="Alanyl-transfer RNA synthetases family profile" evidence="10">
    <location>
        <begin position="4"/>
        <end position="119"/>
    </location>
</feature>
<accession>A0A6G2DBP0</accession>
<sequence>MKQLSSAQVRQMWLDFWATKGHSVEPSVSLVPVNDPTLLWINSGVATLKKYFDGTIIPENPRITNAQKAIRTNDIENVGKTARHHTMFEMLGNFSIGDYFRDEAITWAYELLISPEWFD</sequence>
<evidence type="ECO:0000256" key="9">
    <source>
        <dbReference type="ARBA" id="ARBA00023146"/>
    </source>
</evidence>
<dbReference type="GO" id="GO:0000049">
    <property type="term" value="F:tRNA binding"/>
    <property type="evidence" value="ECO:0007669"/>
    <property type="project" value="UniProtKB-KW"/>
</dbReference>
<dbReference type="Proteomes" id="UP000483094">
    <property type="component" value="Unassembled WGS sequence"/>
</dbReference>
<keyword evidence="7" id="KW-0694">RNA-binding</keyword>
<evidence type="ECO:0000256" key="1">
    <source>
        <dbReference type="ARBA" id="ARBA00008226"/>
    </source>
</evidence>